<reference evidence="1 2" key="1">
    <citation type="submission" date="2017-03" db="EMBL/GenBank/DDBJ databases">
        <title>WGS assembly of Porphyra umbilicalis.</title>
        <authorList>
            <person name="Brawley S.H."/>
            <person name="Blouin N.A."/>
            <person name="Ficko-Blean E."/>
            <person name="Wheeler G.L."/>
            <person name="Lohr M."/>
            <person name="Goodson H.V."/>
            <person name="Jenkins J.W."/>
            <person name="Blaby-Haas C.E."/>
            <person name="Helliwell K.E."/>
            <person name="Chan C."/>
            <person name="Marriage T."/>
            <person name="Bhattacharya D."/>
            <person name="Klein A.S."/>
            <person name="Badis Y."/>
            <person name="Brodie J."/>
            <person name="Cao Y."/>
            <person name="Collen J."/>
            <person name="Dittami S.M."/>
            <person name="Gachon C.M."/>
            <person name="Green B.R."/>
            <person name="Karpowicz S."/>
            <person name="Kim J.W."/>
            <person name="Kudahl U."/>
            <person name="Lin S."/>
            <person name="Michel G."/>
            <person name="Mittag M."/>
            <person name="Olson B.J."/>
            <person name="Pangilinan J."/>
            <person name="Peng Y."/>
            <person name="Qiu H."/>
            <person name="Shu S."/>
            <person name="Singer J.T."/>
            <person name="Smith A.G."/>
            <person name="Sprecher B.N."/>
            <person name="Wagner V."/>
            <person name="Wang W."/>
            <person name="Wang Z.-Y."/>
            <person name="Yan J."/>
            <person name="Yarish C."/>
            <person name="Zoeuner-Riek S."/>
            <person name="Zhuang Y."/>
            <person name="Zou Y."/>
            <person name="Lindquist E.A."/>
            <person name="Grimwood J."/>
            <person name="Barry K."/>
            <person name="Rokhsar D.S."/>
            <person name="Schmutz J."/>
            <person name="Stiller J.W."/>
            <person name="Grossman A.R."/>
            <person name="Prochnik S.E."/>
        </authorList>
    </citation>
    <scope>NUCLEOTIDE SEQUENCE [LARGE SCALE GENOMIC DNA]</scope>
    <source>
        <strain evidence="1">4086291</strain>
    </source>
</reference>
<keyword evidence="2" id="KW-1185">Reference proteome</keyword>
<dbReference type="AlphaFoldDB" id="A0A1X6PCC7"/>
<organism evidence="1 2">
    <name type="scientific">Porphyra umbilicalis</name>
    <name type="common">Purple laver</name>
    <name type="synonym">Red alga</name>
    <dbReference type="NCBI Taxonomy" id="2786"/>
    <lineage>
        <taxon>Eukaryota</taxon>
        <taxon>Rhodophyta</taxon>
        <taxon>Bangiophyceae</taxon>
        <taxon>Bangiales</taxon>
        <taxon>Bangiaceae</taxon>
        <taxon>Porphyra</taxon>
    </lineage>
</organism>
<dbReference type="Proteomes" id="UP000218209">
    <property type="component" value="Unassembled WGS sequence"/>
</dbReference>
<sequence length="263" mass="28138">MKMATPLPPQRLALAPGDGVTLSTTVSLSKDVSPNPRDPLPGFRLVAVVRRADKTTRRSAPVFNVTTIENRILSGGVTAADDGAVAYVEVSRTACTETSGLVSSTEDRVGGATTLSVSAANLSLVNQDTEPPNMVRGVYPPTVMGLPVTVTVSANNRGGGRRRVGNGTRPTGMTYRWYTRPRGPLELVAETTQPSLYLPSARPSCFARHCSRENRNKCGDIRRVLVAEVCNTAGCVRTDNIAPAILRPNWELMGRLSTCAFVD</sequence>
<protein>
    <submittedName>
        <fullName evidence="1">Uncharacterized protein</fullName>
    </submittedName>
</protein>
<evidence type="ECO:0000313" key="1">
    <source>
        <dbReference type="EMBL" id="OSX78313.1"/>
    </source>
</evidence>
<evidence type="ECO:0000313" key="2">
    <source>
        <dbReference type="Proteomes" id="UP000218209"/>
    </source>
</evidence>
<name>A0A1X6PCC7_PORUM</name>
<dbReference type="EMBL" id="KV918815">
    <property type="protein sequence ID" value="OSX78313.1"/>
    <property type="molecule type" value="Genomic_DNA"/>
</dbReference>
<accession>A0A1X6PCC7</accession>
<proteinExistence type="predicted"/>
<gene>
    <name evidence="1" type="ORF">BU14_0112s0012</name>
</gene>